<dbReference type="STRING" id="1507870.A0A1V8SDP0"/>
<evidence type="ECO:0000259" key="1">
    <source>
        <dbReference type="PROSITE" id="PS51186"/>
    </source>
</evidence>
<organism evidence="2 3">
    <name type="scientific">Cryoendolithus antarcticus</name>
    <dbReference type="NCBI Taxonomy" id="1507870"/>
    <lineage>
        <taxon>Eukaryota</taxon>
        <taxon>Fungi</taxon>
        <taxon>Dikarya</taxon>
        <taxon>Ascomycota</taxon>
        <taxon>Pezizomycotina</taxon>
        <taxon>Dothideomycetes</taxon>
        <taxon>Dothideomycetidae</taxon>
        <taxon>Cladosporiales</taxon>
        <taxon>Cladosporiaceae</taxon>
        <taxon>Cryoendolithus</taxon>
    </lineage>
</organism>
<dbReference type="InterPro" id="IPR010730">
    <property type="entry name" value="HET"/>
</dbReference>
<gene>
    <name evidence="2" type="ORF">B0A48_16744</name>
</gene>
<dbReference type="AlphaFoldDB" id="A0A1V8SDP0"/>
<evidence type="ECO:0000313" key="2">
    <source>
        <dbReference type="EMBL" id="OQN97203.1"/>
    </source>
</evidence>
<reference evidence="3" key="1">
    <citation type="submission" date="2017-03" db="EMBL/GenBank/DDBJ databases">
        <title>Genomes of endolithic fungi from Antarctica.</title>
        <authorList>
            <person name="Coleine C."/>
            <person name="Masonjones S."/>
            <person name="Stajich J.E."/>
        </authorList>
    </citation>
    <scope>NUCLEOTIDE SEQUENCE [LARGE SCALE GENOMIC DNA]</scope>
    <source>
        <strain evidence="3">CCFEE 5527</strain>
    </source>
</reference>
<dbReference type="Pfam" id="PF00583">
    <property type="entry name" value="Acetyltransf_1"/>
    <property type="match status" value="1"/>
</dbReference>
<dbReference type="InterPro" id="IPR052777">
    <property type="entry name" value="Acetyltransferase_Enz"/>
</dbReference>
<dbReference type="OrthoDB" id="41532at2759"/>
<dbReference type="CDD" id="cd04301">
    <property type="entry name" value="NAT_SF"/>
    <property type="match status" value="1"/>
</dbReference>
<keyword evidence="3" id="KW-1185">Reference proteome</keyword>
<dbReference type="Proteomes" id="UP000192596">
    <property type="component" value="Unassembled WGS sequence"/>
</dbReference>
<protein>
    <recommendedName>
        <fullName evidence="1">N-acetyltransferase domain-containing protein</fullName>
    </recommendedName>
</protein>
<dbReference type="Gene3D" id="3.40.630.30">
    <property type="match status" value="1"/>
</dbReference>
<dbReference type="EMBL" id="NAJO01000056">
    <property type="protein sequence ID" value="OQN97203.1"/>
    <property type="molecule type" value="Genomic_DNA"/>
</dbReference>
<dbReference type="Pfam" id="PF06985">
    <property type="entry name" value="HET"/>
    <property type="match status" value="1"/>
</dbReference>
<evidence type="ECO:0000313" key="3">
    <source>
        <dbReference type="Proteomes" id="UP000192596"/>
    </source>
</evidence>
<dbReference type="PANTHER" id="PTHR43305">
    <property type="entry name" value="FAMILY N-ACETYLTRANSFERASE, PUTATIVE (AFU_ORTHOLOGUE AFUA_2G01380)-RELATED"/>
    <property type="match status" value="1"/>
</dbReference>
<accession>A0A1V8SDP0</accession>
<dbReference type="GO" id="GO:0016747">
    <property type="term" value="F:acyltransferase activity, transferring groups other than amino-acyl groups"/>
    <property type="evidence" value="ECO:0007669"/>
    <property type="project" value="InterPro"/>
</dbReference>
<dbReference type="PANTHER" id="PTHR43305:SF1">
    <property type="entry name" value="FAMILY N-ACETYLTRANSFERASE, PUTATIVE (AFU_ORTHOLOGUE AFUA_2G01380)-RELATED"/>
    <property type="match status" value="1"/>
</dbReference>
<dbReference type="InParanoid" id="A0A1V8SDP0"/>
<feature type="domain" description="N-acetyltransferase" evidence="1">
    <location>
        <begin position="577"/>
        <end position="731"/>
    </location>
</feature>
<dbReference type="PROSITE" id="PS51186">
    <property type="entry name" value="GNAT"/>
    <property type="match status" value="1"/>
</dbReference>
<dbReference type="SUPFAM" id="SSF55729">
    <property type="entry name" value="Acyl-CoA N-acyltransferases (Nat)"/>
    <property type="match status" value="1"/>
</dbReference>
<dbReference type="InterPro" id="IPR000182">
    <property type="entry name" value="GNAT_dom"/>
</dbReference>
<sequence>MRSKGLSFIWIDQECIIQDDPEDKALAIQAMDEVYDQAEECVAVLEVCFEEQRHLDAIEILIENNSNRLCNEDGTRDVCEALRLILSDRWFERAWCLQESTAGGTQMALLIRSDPRLTIPDCFRSEVYGCFEIQLSWLHTVIGCLEWFDAPDAEPLGADTAELARTVAGMWYDCMPQESDEERGAVSFGGRTICDAAEALYYLDRRHNSVIADRLDILANMCGYEVRLDVLALDAQGFDFSICAVVLAILNGDFSINHGCADLAATGVGGRKFVSWHQPLGHTTAPDAHELPFTWWSLLASSLQSIPLYNWYYKDPPGRNFRYSVRAGISLKRGLEIEGCLFVADKTIDVSDMVTGLLERWKERLTVSLPKRGILAIADAASRDSEFGEARHIFFIRLFCRLVEQGYDRLAQLLWKLGRSPATYRERSDPQFVRWYEADAADVLDVPGRQVKWPKPESSPTVNRSGTRSHTSPFATSWTMTMVLCQALIHGKLVVARPGSSRRQASSYSALFQDQYVDANYLAAKTNGKPISLHSHLGWYPSEWRVQVHSGTHAQIEQVSPIVASCLASVCGLWEADDDRATTTSDISATKTLFEAYTKWLDLDLTFQGFADELASLPGKYAPPNGALLLARLASFDEAIGCVAIRPLSDGGVCEMKRLYVTLAGRGTGVGKALAVAAIDQARQIGYKAVRLDTLPSMSAARALYGSLGFTEIGPYYESPLEGTIFLELIL</sequence>
<proteinExistence type="predicted"/>
<dbReference type="InterPro" id="IPR016181">
    <property type="entry name" value="Acyl_CoA_acyltransferase"/>
</dbReference>
<name>A0A1V8SDP0_9PEZI</name>
<comment type="caution">
    <text evidence="2">The sequence shown here is derived from an EMBL/GenBank/DDBJ whole genome shotgun (WGS) entry which is preliminary data.</text>
</comment>